<reference evidence="1 2" key="1">
    <citation type="journal article" date="2008" name="Nature">
        <title>The genome of the model beetle and pest Tribolium castaneum.</title>
        <authorList>
            <consortium name="Tribolium Genome Sequencing Consortium"/>
            <person name="Richards S."/>
            <person name="Gibbs R.A."/>
            <person name="Weinstock G.M."/>
            <person name="Brown S.J."/>
            <person name="Denell R."/>
            <person name="Beeman R.W."/>
            <person name="Gibbs R."/>
            <person name="Beeman R.W."/>
            <person name="Brown S.J."/>
            <person name="Bucher G."/>
            <person name="Friedrich M."/>
            <person name="Grimmelikhuijzen C.J."/>
            <person name="Klingler M."/>
            <person name="Lorenzen M."/>
            <person name="Richards S."/>
            <person name="Roth S."/>
            <person name="Schroder R."/>
            <person name="Tautz D."/>
            <person name="Zdobnov E.M."/>
            <person name="Muzny D."/>
            <person name="Gibbs R.A."/>
            <person name="Weinstock G.M."/>
            <person name="Attaway T."/>
            <person name="Bell S."/>
            <person name="Buhay C.J."/>
            <person name="Chandrabose M.N."/>
            <person name="Chavez D."/>
            <person name="Clerk-Blankenburg K.P."/>
            <person name="Cree A."/>
            <person name="Dao M."/>
            <person name="Davis C."/>
            <person name="Chacko J."/>
            <person name="Dinh H."/>
            <person name="Dugan-Rocha S."/>
            <person name="Fowler G."/>
            <person name="Garner T.T."/>
            <person name="Garnes J."/>
            <person name="Gnirke A."/>
            <person name="Hawes A."/>
            <person name="Hernandez J."/>
            <person name="Hines S."/>
            <person name="Holder M."/>
            <person name="Hume J."/>
            <person name="Jhangiani S.N."/>
            <person name="Joshi V."/>
            <person name="Khan Z.M."/>
            <person name="Jackson L."/>
            <person name="Kovar C."/>
            <person name="Kowis A."/>
            <person name="Lee S."/>
            <person name="Lewis L.R."/>
            <person name="Margolis J."/>
            <person name="Morgan M."/>
            <person name="Nazareth L.V."/>
            <person name="Nguyen N."/>
            <person name="Okwuonu G."/>
            <person name="Parker D."/>
            <person name="Richards S."/>
            <person name="Ruiz S.J."/>
            <person name="Santibanez J."/>
            <person name="Savard J."/>
            <person name="Scherer S.E."/>
            <person name="Schneider B."/>
            <person name="Sodergren E."/>
            <person name="Tautz D."/>
            <person name="Vattahil S."/>
            <person name="Villasana D."/>
            <person name="White C.S."/>
            <person name="Wright R."/>
            <person name="Park Y."/>
            <person name="Beeman R.W."/>
            <person name="Lord J."/>
            <person name="Oppert B."/>
            <person name="Lorenzen M."/>
            <person name="Brown S."/>
            <person name="Wang L."/>
            <person name="Savard J."/>
            <person name="Tautz D."/>
            <person name="Richards S."/>
            <person name="Weinstock G."/>
            <person name="Gibbs R.A."/>
            <person name="Liu Y."/>
            <person name="Worley K."/>
            <person name="Weinstock G."/>
            <person name="Elsik C.G."/>
            <person name="Reese J.T."/>
            <person name="Elhaik E."/>
            <person name="Landan G."/>
            <person name="Graur D."/>
            <person name="Arensburger P."/>
            <person name="Atkinson P."/>
            <person name="Beeman R.W."/>
            <person name="Beidler J."/>
            <person name="Brown S.J."/>
            <person name="Demuth J.P."/>
            <person name="Drury D.W."/>
            <person name="Du Y.Z."/>
            <person name="Fujiwara H."/>
            <person name="Lorenzen M."/>
            <person name="Maselli V."/>
            <person name="Osanai M."/>
            <person name="Park Y."/>
            <person name="Robertson H.M."/>
            <person name="Tu Z."/>
            <person name="Wang J.J."/>
            <person name="Wang S."/>
            <person name="Richards S."/>
            <person name="Song H."/>
            <person name="Zhang L."/>
            <person name="Sodergren E."/>
            <person name="Werner D."/>
            <person name="Stanke M."/>
            <person name="Morgenstern B."/>
            <person name="Solovyev V."/>
            <person name="Kosarev P."/>
            <person name="Brown G."/>
            <person name="Chen H.C."/>
            <person name="Ermolaeva O."/>
            <person name="Hlavina W."/>
            <person name="Kapustin Y."/>
            <person name="Kiryutin B."/>
            <person name="Kitts P."/>
            <person name="Maglott D."/>
            <person name="Pruitt K."/>
            <person name="Sapojnikov V."/>
            <person name="Souvorov A."/>
            <person name="Mackey A.J."/>
            <person name="Waterhouse R.M."/>
            <person name="Wyder S."/>
            <person name="Zdobnov E.M."/>
            <person name="Zdobnov E.M."/>
            <person name="Wyder S."/>
            <person name="Kriventseva E.V."/>
            <person name="Kadowaki T."/>
            <person name="Bork P."/>
            <person name="Aranda M."/>
            <person name="Bao R."/>
            <person name="Beermann A."/>
            <person name="Berns N."/>
            <person name="Bolognesi R."/>
            <person name="Bonneton F."/>
            <person name="Bopp D."/>
            <person name="Brown S.J."/>
            <person name="Bucher G."/>
            <person name="Butts T."/>
            <person name="Chaumot A."/>
            <person name="Denell R.E."/>
            <person name="Ferrier D.E."/>
            <person name="Friedrich M."/>
            <person name="Gordon C.M."/>
            <person name="Jindra M."/>
            <person name="Klingler M."/>
            <person name="Lan Q."/>
            <person name="Lattorff H.M."/>
            <person name="Laudet V."/>
            <person name="von Levetsow C."/>
            <person name="Liu Z."/>
            <person name="Lutz R."/>
            <person name="Lynch J.A."/>
            <person name="da Fonseca R.N."/>
            <person name="Posnien N."/>
            <person name="Reuter R."/>
            <person name="Roth S."/>
            <person name="Savard J."/>
            <person name="Schinko J.B."/>
            <person name="Schmitt C."/>
            <person name="Schoppmeier M."/>
            <person name="Schroder R."/>
            <person name="Shippy T.D."/>
            <person name="Simonnet F."/>
            <person name="Marques-Souza H."/>
            <person name="Tautz D."/>
            <person name="Tomoyasu Y."/>
            <person name="Trauner J."/>
            <person name="Van der Zee M."/>
            <person name="Vervoort M."/>
            <person name="Wittkopp N."/>
            <person name="Wimmer E.A."/>
            <person name="Yang X."/>
            <person name="Jones A.K."/>
            <person name="Sattelle D.B."/>
            <person name="Ebert P.R."/>
            <person name="Nelson D."/>
            <person name="Scott J.G."/>
            <person name="Beeman R.W."/>
            <person name="Muthukrishnan S."/>
            <person name="Kramer K.J."/>
            <person name="Arakane Y."/>
            <person name="Beeman R.W."/>
            <person name="Zhu Q."/>
            <person name="Hogenkamp D."/>
            <person name="Dixit R."/>
            <person name="Oppert B."/>
            <person name="Jiang H."/>
            <person name="Zou Z."/>
            <person name="Marshall J."/>
            <person name="Elpidina E."/>
            <person name="Vinokurov K."/>
            <person name="Oppert C."/>
            <person name="Zou Z."/>
            <person name="Evans J."/>
            <person name="Lu Z."/>
            <person name="Zhao P."/>
            <person name="Sumathipala N."/>
            <person name="Altincicek B."/>
            <person name="Vilcinskas A."/>
            <person name="Williams M."/>
            <person name="Hultmark D."/>
            <person name="Hetru C."/>
            <person name="Jiang H."/>
            <person name="Grimmelikhuijzen C.J."/>
            <person name="Hauser F."/>
            <person name="Cazzamali G."/>
            <person name="Williamson M."/>
            <person name="Park Y."/>
            <person name="Li B."/>
            <person name="Tanaka Y."/>
            <person name="Predel R."/>
            <person name="Neupert S."/>
            <person name="Schachtner J."/>
            <person name="Verleyen P."/>
            <person name="Raible F."/>
            <person name="Bork P."/>
            <person name="Friedrich M."/>
            <person name="Walden K.K."/>
            <person name="Robertson H.M."/>
            <person name="Angeli S."/>
            <person name="Foret S."/>
            <person name="Bucher G."/>
            <person name="Schuetz S."/>
            <person name="Maleszka R."/>
            <person name="Wimmer E.A."/>
            <person name="Beeman R.W."/>
            <person name="Lorenzen M."/>
            <person name="Tomoyasu Y."/>
            <person name="Miller S.C."/>
            <person name="Grossmann D."/>
            <person name="Bucher G."/>
        </authorList>
    </citation>
    <scope>NUCLEOTIDE SEQUENCE [LARGE SCALE GENOMIC DNA]</scope>
    <source>
        <strain evidence="1 2">Georgia GA2</strain>
    </source>
</reference>
<name>D6WTJ3_TRICA</name>
<dbReference type="InParanoid" id="D6WTJ3"/>
<dbReference type="AlphaFoldDB" id="D6WTJ3"/>
<keyword evidence="2" id="KW-1185">Reference proteome</keyword>
<dbReference type="HOGENOM" id="CLU_1808713_0_0_1"/>
<evidence type="ECO:0000313" key="2">
    <source>
        <dbReference type="Proteomes" id="UP000007266"/>
    </source>
</evidence>
<evidence type="ECO:0000313" key="1">
    <source>
        <dbReference type="EMBL" id="EFA05842.1"/>
    </source>
</evidence>
<dbReference type="Proteomes" id="UP000007266">
    <property type="component" value="Linkage group 7"/>
</dbReference>
<sequence length="143" mass="16530">MHFRPLAHNGRKFPPEESVIDFPTKTNRKLKSTALLSEHMSKQGHNFRETVRRDLHVWSWFEYVCGLNERYRTITITVPSDLIAVTDHYTGLELLRAKKFDNSIKFAFAAIPTPTRLLKIFERFVATLNPATFGPIKTLNRGS</sequence>
<reference evidence="1 2" key="2">
    <citation type="journal article" date="2010" name="Nucleic Acids Res.">
        <title>BeetleBase in 2010: revisions to provide comprehensive genomic information for Tribolium castaneum.</title>
        <authorList>
            <person name="Kim H.S."/>
            <person name="Murphy T."/>
            <person name="Xia J."/>
            <person name="Caragea D."/>
            <person name="Park Y."/>
            <person name="Beeman R.W."/>
            <person name="Lorenzen M.D."/>
            <person name="Butcher S."/>
            <person name="Manak J.R."/>
            <person name="Brown S.J."/>
        </authorList>
    </citation>
    <scope>GENOME REANNOTATION</scope>
    <source>
        <strain evidence="1 2">Georgia GA2</strain>
    </source>
</reference>
<organism evidence="1 2">
    <name type="scientific">Tribolium castaneum</name>
    <name type="common">Red flour beetle</name>
    <dbReference type="NCBI Taxonomy" id="7070"/>
    <lineage>
        <taxon>Eukaryota</taxon>
        <taxon>Metazoa</taxon>
        <taxon>Ecdysozoa</taxon>
        <taxon>Arthropoda</taxon>
        <taxon>Hexapoda</taxon>
        <taxon>Insecta</taxon>
        <taxon>Pterygota</taxon>
        <taxon>Neoptera</taxon>
        <taxon>Endopterygota</taxon>
        <taxon>Coleoptera</taxon>
        <taxon>Polyphaga</taxon>
        <taxon>Cucujiformia</taxon>
        <taxon>Tenebrionidae</taxon>
        <taxon>Tenebrionidae incertae sedis</taxon>
        <taxon>Tribolium</taxon>
    </lineage>
</organism>
<dbReference type="EMBL" id="KQ971354">
    <property type="protein sequence ID" value="EFA05842.1"/>
    <property type="molecule type" value="Genomic_DNA"/>
</dbReference>
<proteinExistence type="predicted"/>
<gene>
    <name evidence="1" type="primary">GLEAN_08626</name>
    <name evidence="1" type="ORF">TcasGA2_TC008626</name>
</gene>
<protein>
    <submittedName>
        <fullName evidence="1">Uncharacterized protein</fullName>
    </submittedName>
</protein>
<accession>D6WTJ3</accession>